<proteinExistence type="predicted"/>
<feature type="region of interest" description="Disordered" evidence="1">
    <location>
        <begin position="1"/>
        <end position="38"/>
    </location>
</feature>
<protein>
    <submittedName>
        <fullName evidence="2">Uncharacterized protein</fullName>
    </submittedName>
</protein>
<name>A0A382K835_9ZZZZ</name>
<evidence type="ECO:0000256" key="1">
    <source>
        <dbReference type="SAM" id="MobiDB-lite"/>
    </source>
</evidence>
<reference evidence="2" key="1">
    <citation type="submission" date="2018-05" db="EMBL/GenBank/DDBJ databases">
        <authorList>
            <person name="Lanie J.A."/>
            <person name="Ng W.-L."/>
            <person name="Kazmierczak K.M."/>
            <person name="Andrzejewski T.M."/>
            <person name="Davidsen T.M."/>
            <person name="Wayne K.J."/>
            <person name="Tettelin H."/>
            <person name="Glass J.I."/>
            <person name="Rusch D."/>
            <person name="Podicherti R."/>
            <person name="Tsui H.-C.T."/>
            <person name="Winkler M.E."/>
        </authorList>
    </citation>
    <scope>NUCLEOTIDE SEQUENCE</scope>
</reference>
<gene>
    <name evidence="2" type="ORF">METZ01_LOCUS272689</name>
</gene>
<dbReference type="EMBL" id="UINC01078606">
    <property type="protein sequence ID" value="SVC19835.1"/>
    <property type="molecule type" value="Genomic_DNA"/>
</dbReference>
<accession>A0A382K835</accession>
<feature type="non-terminal residue" evidence="2">
    <location>
        <position position="61"/>
    </location>
</feature>
<feature type="compositionally biased region" description="Pro residues" evidence="1">
    <location>
        <begin position="1"/>
        <end position="10"/>
    </location>
</feature>
<organism evidence="2">
    <name type="scientific">marine metagenome</name>
    <dbReference type="NCBI Taxonomy" id="408172"/>
    <lineage>
        <taxon>unclassified sequences</taxon>
        <taxon>metagenomes</taxon>
        <taxon>ecological metagenomes</taxon>
    </lineage>
</organism>
<sequence length="61" mass="6217">MDDRVPPVPNEDPSAERIGEVSSPVPDGGGPSFPGLLPAPVPATDKVVRRVGWVASLGASL</sequence>
<dbReference type="AlphaFoldDB" id="A0A382K835"/>
<evidence type="ECO:0000313" key="2">
    <source>
        <dbReference type="EMBL" id="SVC19835.1"/>
    </source>
</evidence>